<dbReference type="Pfam" id="PF21048">
    <property type="entry name" value="Rad26-like_N"/>
    <property type="match status" value="1"/>
</dbReference>
<feature type="coiled-coil region" evidence="1">
    <location>
        <begin position="148"/>
        <end position="243"/>
    </location>
</feature>
<reference evidence="6" key="1">
    <citation type="journal article" date="2021" name="Nat. Commun.">
        <title>Genetic determinants of endophytism in the Arabidopsis root mycobiome.</title>
        <authorList>
            <person name="Mesny F."/>
            <person name="Miyauchi S."/>
            <person name="Thiergart T."/>
            <person name="Pickel B."/>
            <person name="Atanasova L."/>
            <person name="Karlsson M."/>
            <person name="Huettel B."/>
            <person name="Barry K.W."/>
            <person name="Haridas S."/>
            <person name="Chen C."/>
            <person name="Bauer D."/>
            <person name="Andreopoulos W."/>
            <person name="Pangilinan J."/>
            <person name="LaButti K."/>
            <person name="Riley R."/>
            <person name="Lipzen A."/>
            <person name="Clum A."/>
            <person name="Drula E."/>
            <person name="Henrissat B."/>
            <person name="Kohler A."/>
            <person name="Grigoriev I.V."/>
            <person name="Martin F.M."/>
            <person name="Hacquard S."/>
        </authorList>
    </citation>
    <scope>NUCLEOTIDE SEQUENCE</scope>
    <source>
        <strain evidence="6">MPI-CAGE-CH-0230</strain>
    </source>
</reference>
<dbReference type="InterPro" id="IPR022093">
    <property type="entry name" value="Rad26-like_helical"/>
</dbReference>
<feature type="region of interest" description="Disordered" evidence="2">
    <location>
        <begin position="61"/>
        <end position="102"/>
    </location>
</feature>
<evidence type="ECO:0000313" key="6">
    <source>
        <dbReference type="EMBL" id="KAH7035885.1"/>
    </source>
</evidence>
<dbReference type="OrthoDB" id="5245063at2759"/>
<feature type="domain" description="Rad26-like helical repeats" evidence="3">
    <location>
        <begin position="457"/>
        <end position="679"/>
    </location>
</feature>
<keyword evidence="1" id="KW-0175">Coiled coil</keyword>
<name>A0A9P8YDG0_9PEZI</name>
<protein>
    <recommendedName>
        <fullName evidence="8">DNA repair protein Rad26</fullName>
    </recommendedName>
</protein>
<dbReference type="RefSeq" id="XP_046015978.1">
    <property type="nucleotide sequence ID" value="XM_046149673.1"/>
</dbReference>
<evidence type="ECO:0000256" key="1">
    <source>
        <dbReference type="SAM" id="Coils"/>
    </source>
</evidence>
<dbReference type="InterPro" id="IPR048379">
    <property type="entry name" value="Rad26-like_C"/>
</dbReference>
<feature type="domain" description="Rad26-like N-terminal" evidence="5">
    <location>
        <begin position="351"/>
        <end position="398"/>
    </location>
</feature>
<dbReference type="Pfam" id="PF21046">
    <property type="entry name" value="Rad26-like_C"/>
    <property type="match status" value="1"/>
</dbReference>
<gene>
    <name evidence="6" type="ORF">B0I36DRAFT_239215</name>
</gene>
<evidence type="ECO:0008006" key="8">
    <source>
        <dbReference type="Google" id="ProtNLM"/>
    </source>
</evidence>
<feature type="domain" description="Rad26-like C-terminal" evidence="4">
    <location>
        <begin position="703"/>
        <end position="752"/>
    </location>
</feature>
<evidence type="ECO:0000256" key="2">
    <source>
        <dbReference type="SAM" id="MobiDB-lite"/>
    </source>
</evidence>
<comment type="caution">
    <text evidence="6">The sequence shown here is derived from an EMBL/GenBank/DDBJ whole genome shotgun (WGS) entry which is preliminary data.</text>
</comment>
<dbReference type="Proteomes" id="UP000756346">
    <property type="component" value="Unassembled WGS sequence"/>
</dbReference>
<dbReference type="GeneID" id="70179219"/>
<feature type="region of interest" description="Disordered" evidence="2">
    <location>
        <begin position="114"/>
        <end position="134"/>
    </location>
</feature>
<dbReference type="EMBL" id="JAGTJQ010000003">
    <property type="protein sequence ID" value="KAH7035885.1"/>
    <property type="molecule type" value="Genomic_DNA"/>
</dbReference>
<evidence type="ECO:0000259" key="3">
    <source>
        <dbReference type="Pfam" id="PF12331"/>
    </source>
</evidence>
<proteinExistence type="predicted"/>
<sequence>MDDFDDDDLDSLNPLALQQLEENAIQFTQAAQARPLNTQRSLAYDDFEYDDLDDAVVQDDLRGTSAISPQRVPQPYAQHAPVTTPSQHAAWGQPPAPPQASIASRPLHRAVHAPAYGSSRPQPPPPAPRPAPSIPARYQATQAPVRQAASAAHELATLQAQIRDLQSRLTTKDGEIQIVRSRLEKSQQDHEREMQNMKKQSAEQLAKLQRAAEVATIAQQTAATELQFTRRDLRDELERAKTRTANGPTTPKKNAAAKSWGVSDGFEDVEMANSPTRGRAKHAGPVATMVAEPKGLRTPTKNKRKRPAFDSPVMELEIQSDDVGAHAGNLGSGSLGDPATTAREAEPIANYLQIILNHRSSRDRPMTFDYLSGFSLPSKPSQSIASRLLECLALVGTSDEPLHLPVQFCKEVVQVWDECFKESCLAPISELVALILFTVQLNTTVIAPRIASRLLPVALNSCYEVAIPRFNHSGPGDPTDASWKNFNAHIPCTQIMSLLYLVALGCASTDQTKEGAAEPIVEFWTELQMQFMLMWLSQKHPVQDFCIGLRILCTSVFPTSIGPRSPHNSPEEVAQIVIERVSVPLIEGTRWGIEREELHEVRVLILRTLATFATTAFGYRQLVGSDWVVPRLVALLASSIDELYEGNMQYISATSEEAGPGSALQVLVNHTIFLLHAIVMNPLSQPGRPVDTDEKLRGLSGPLAGAPHKYVLSLARLNYSESLVSEETAELAHELLDLAVTPEQAAELSSFFDG</sequence>
<feature type="compositionally biased region" description="Pro residues" evidence="2">
    <location>
        <begin position="121"/>
        <end position="133"/>
    </location>
</feature>
<dbReference type="AlphaFoldDB" id="A0A9P8YDG0"/>
<evidence type="ECO:0000313" key="7">
    <source>
        <dbReference type="Proteomes" id="UP000756346"/>
    </source>
</evidence>
<evidence type="ECO:0000259" key="5">
    <source>
        <dbReference type="Pfam" id="PF21048"/>
    </source>
</evidence>
<evidence type="ECO:0000259" key="4">
    <source>
        <dbReference type="Pfam" id="PF21046"/>
    </source>
</evidence>
<organism evidence="6 7">
    <name type="scientific">Microdochium trichocladiopsis</name>
    <dbReference type="NCBI Taxonomy" id="1682393"/>
    <lineage>
        <taxon>Eukaryota</taxon>
        <taxon>Fungi</taxon>
        <taxon>Dikarya</taxon>
        <taxon>Ascomycota</taxon>
        <taxon>Pezizomycotina</taxon>
        <taxon>Sordariomycetes</taxon>
        <taxon>Xylariomycetidae</taxon>
        <taxon>Xylariales</taxon>
        <taxon>Microdochiaceae</taxon>
        <taxon>Microdochium</taxon>
    </lineage>
</organism>
<dbReference type="Pfam" id="PF12331">
    <property type="entry name" value="Rad26-like_helical_rpts"/>
    <property type="match status" value="1"/>
</dbReference>
<accession>A0A9P8YDG0</accession>
<dbReference type="InterPro" id="IPR048380">
    <property type="entry name" value="Rad26-like_N"/>
</dbReference>
<keyword evidence="7" id="KW-1185">Reference proteome</keyword>